<dbReference type="EMBL" id="CAJHJT010000012">
    <property type="protein sequence ID" value="CAD6997466.1"/>
    <property type="molecule type" value="Genomic_DNA"/>
</dbReference>
<dbReference type="GO" id="GO:0016020">
    <property type="term" value="C:membrane"/>
    <property type="evidence" value="ECO:0007669"/>
    <property type="project" value="UniProtKB-SubCell"/>
</dbReference>
<dbReference type="PROSITE" id="PS50939">
    <property type="entry name" value="CYTOCHROME_B561"/>
    <property type="match status" value="1"/>
</dbReference>
<keyword evidence="10 13" id="KW-0472">Membrane</keyword>
<dbReference type="PANTHER" id="PTHR15422">
    <property type="entry name" value="OS05G0565100 PROTEIN"/>
    <property type="match status" value="1"/>
</dbReference>
<dbReference type="EC" id="7.2.1.3" evidence="11"/>
<feature type="transmembrane region" description="Helical" evidence="13">
    <location>
        <begin position="67"/>
        <end position="85"/>
    </location>
</feature>
<reference evidence="15" key="1">
    <citation type="submission" date="2020-11" db="EMBL/GenBank/DDBJ databases">
        <authorList>
            <person name="Whitehead M."/>
        </authorList>
    </citation>
    <scope>NUCLEOTIDE SEQUENCE</scope>
    <source>
        <strain evidence="15">EGII</strain>
    </source>
</reference>
<feature type="region of interest" description="Disordered" evidence="12">
    <location>
        <begin position="1"/>
        <end position="23"/>
    </location>
</feature>
<protein>
    <recommendedName>
        <fullName evidence="11">ascorbate ferrireductase (transmembrane)</fullName>
        <ecNumber evidence="11">7.2.1.3</ecNumber>
    </recommendedName>
</protein>
<evidence type="ECO:0000256" key="1">
    <source>
        <dbReference type="ARBA" id="ARBA00001970"/>
    </source>
</evidence>
<dbReference type="PANTHER" id="PTHR15422:SF43">
    <property type="entry name" value="ASCORBATE FERRIREDUCTASE (TRANSMEMBRANE)"/>
    <property type="match status" value="1"/>
</dbReference>
<evidence type="ECO:0000313" key="15">
    <source>
        <dbReference type="EMBL" id="CAD6997466.1"/>
    </source>
</evidence>
<dbReference type="OrthoDB" id="432881at2759"/>
<evidence type="ECO:0000313" key="16">
    <source>
        <dbReference type="Proteomes" id="UP000606786"/>
    </source>
</evidence>
<evidence type="ECO:0000256" key="5">
    <source>
        <dbReference type="ARBA" id="ARBA00022692"/>
    </source>
</evidence>
<evidence type="ECO:0000256" key="2">
    <source>
        <dbReference type="ARBA" id="ARBA00004141"/>
    </source>
</evidence>
<proteinExistence type="predicted"/>
<feature type="transmembrane region" description="Helical" evidence="13">
    <location>
        <begin position="180"/>
        <end position="198"/>
    </location>
</feature>
<comment type="cofactor">
    <cofactor evidence="1">
        <name>heme b</name>
        <dbReference type="ChEBI" id="CHEBI:60344"/>
    </cofactor>
</comment>
<evidence type="ECO:0000256" key="13">
    <source>
        <dbReference type="SAM" id="Phobius"/>
    </source>
</evidence>
<gene>
    <name evidence="15" type="ORF">CCAP1982_LOCUS6109</name>
</gene>
<feature type="transmembrane region" description="Helical" evidence="13">
    <location>
        <begin position="140"/>
        <end position="160"/>
    </location>
</feature>
<dbReference type="Pfam" id="PF03188">
    <property type="entry name" value="Cytochrom_B561"/>
    <property type="match status" value="1"/>
</dbReference>
<evidence type="ECO:0000256" key="9">
    <source>
        <dbReference type="ARBA" id="ARBA00023004"/>
    </source>
</evidence>
<feature type="transmembrane region" description="Helical" evidence="13">
    <location>
        <begin position="106"/>
        <end position="128"/>
    </location>
</feature>
<keyword evidence="5 13" id="KW-0812">Transmembrane</keyword>
<feature type="transmembrane region" description="Helical" evidence="13">
    <location>
        <begin position="42"/>
        <end position="61"/>
    </location>
</feature>
<evidence type="ECO:0000256" key="3">
    <source>
        <dbReference type="ARBA" id="ARBA00022448"/>
    </source>
</evidence>
<dbReference type="GO" id="GO:0140571">
    <property type="term" value="F:transmembrane ascorbate ferrireductase activity"/>
    <property type="evidence" value="ECO:0007669"/>
    <property type="project" value="UniProtKB-EC"/>
</dbReference>
<dbReference type="KEGG" id="ccat:101456237"/>
<feature type="compositionally biased region" description="Polar residues" evidence="12">
    <location>
        <begin position="1"/>
        <end position="14"/>
    </location>
</feature>
<evidence type="ECO:0000256" key="6">
    <source>
        <dbReference type="ARBA" id="ARBA00022723"/>
    </source>
</evidence>
<comment type="subcellular location">
    <subcellularLocation>
        <location evidence="2">Membrane</location>
        <topology evidence="2">Multi-pass membrane protein</topology>
    </subcellularLocation>
</comment>
<evidence type="ECO:0000256" key="11">
    <source>
        <dbReference type="ARBA" id="ARBA00024225"/>
    </source>
</evidence>
<keyword evidence="9" id="KW-0408">Iron</keyword>
<dbReference type="InterPro" id="IPR006593">
    <property type="entry name" value="Cyt_b561/ferric_Rdtase_TM"/>
</dbReference>
<keyword evidence="8 13" id="KW-1133">Transmembrane helix</keyword>
<feature type="transmembrane region" description="Helical" evidence="13">
    <location>
        <begin position="210"/>
        <end position="234"/>
    </location>
</feature>
<keyword evidence="6" id="KW-0479">Metal-binding</keyword>
<dbReference type="AlphaFoldDB" id="A0A811UHM4"/>
<organism evidence="15 16">
    <name type="scientific">Ceratitis capitata</name>
    <name type="common">Mediterranean fruit fly</name>
    <name type="synonym">Tephritis capitata</name>
    <dbReference type="NCBI Taxonomy" id="7213"/>
    <lineage>
        <taxon>Eukaryota</taxon>
        <taxon>Metazoa</taxon>
        <taxon>Ecdysozoa</taxon>
        <taxon>Arthropoda</taxon>
        <taxon>Hexapoda</taxon>
        <taxon>Insecta</taxon>
        <taxon>Pterygota</taxon>
        <taxon>Neoptera</taxon>
        <taxon>Endopterygota</taxon>
        <taxon>Diptera</taxon>
        <taxon>Brachycera</taxon>
        <taxon>Muscomorpha</taxon>
        <taxon>Tephritoidea</taxon>
        <taxon>Tephritidae</taxon>
        <taxon>Ceratitis</taxon>
        <taxon>Ceratitis</taxon>
    </lineage>
</organism>
<accession>A0A811UHM4</accession>
<dbReference type="InterPro" id="IPR045150">
    <property type="entry name" value="CYB561D1/2"/>
</dbReference>
<evidence type="ECO:0000256" key="4">
    <source>
        <dbReference type="ARBA" id="ARBA00022617"/>
    </source>
</evidence>
<evidence type="ECO:0000256" key="10">
    <source>
        <dbReference type="ARBA" id="ARBA00023136"/>
    </source>
</evidence>
<dbReference type="GO" id="GO:0140575">
    <property type="term" value="F:transmembrane monodehydroascorbate reductase activity"/>
    <property type="evidence" value="ECO:0007669"/>
    <property type="project" value="InterPro"/>
</dbReference>
<keyword evidence="16" id="KW-1185">Reference proteome</keyword>
<dbReference type="GO" id="GO:0046872">
    <property type="term" value="F:metal ion binding"/>
    <property type="evidence" value="ECO:0007669"/>
    <property type="project" value="UniProtKB-KW"/>
</dbReference>
<name>A0A811UHM4_CERCA</name>
<evidence type="ECO:0000256" key="7">
    <source>
        <dbReference type="ARBA" id="ARBA00022982"/>
    </source>
</evidence>
<keyword evidence="7" id="KW-0249">Electron transport</keyword>
<dbReference type="Gene3D" id="1.20.120.1770">
    <property type="match status" value="1"/>
</dbReference>
<dbReference type="SMART" id="SM00665">
    <property type="entry name" value="B561"/>
    <property type="match status" value="1"/>
</dbReference>
<sequence>MSTQSANVTNKNMPSASNSTSGRNSSAANIIWLQLQSLVNTINHILIGLIALYITILGRSLDFQNTAMHAFLTIIGFNVLMAEGLMSHYPINFVTNRFSHRTKSKIHGVLLMVGGSLALLGSFGKISQTELHFSTLHGKIGLAATFLCIASIIGGLVNYFQPTLALKVYTPATIKYRHNFFGMVTFTLGMFTIYLGYRTKFAYKYMDPEFIAVISLATVLVYIFTMIGPLRSFLDKMRYRKQFRK</sequence>
<keyword evidence="4" id="KW-0349">Heme</keyword>
<evidence type="ECO:0000259" key="14">
    <source>
        <dbReference type="PROSITE" id="PS50939"/>
    </source>
</evidence>
<dbReference type="Proteomes" id="UP000606786">
    <property type="component" value="Unassembled WGS sequence"/>
</dbReference>
<evidence type="ECO:0000256" key="12">
    <source>
        <dbReference type="SAM" id="MobiDB-lite"/>
    </source>
</evidence>
<keyword evidence="3" id="KW-0813">Transport</keyword>
<comment type="caution">
    <text evidence="15">The sequence shown here is derived from an EMBL/GenBank/DDBJ whole genome shotgun (WGS) entry which is preliminary data.</text>
</comment>
<dbReference type="CDD" id="cd08554">
    <property type="entry name" value="Cyt_b561"/>
    <property type="match status" value="1"/>
</dbReference>
<evidence type="ECO:0000256" key="8">
    <source>
        <dbReference type="ARBA" id="ARBA00022989"/>
    </source>
</evidence>
<feature type="domain" description="Cytochrome b561" evidence="14">
    <location>
        <begin position="38"/>
        <end position="230"/>
    </location>
</feature>